<gene>
    <name evidence="2" type="ORF">L798_11560</name>
</gene>
<dbReference type="EMBL" id="KK852455">
    <property type="protein sequence ID" value="KDR23642.1"/>
    <property type="molecule type" value="Genomic_DNA"/>
</dbReference>
<reference evidence="2 3" key="1">
    <citation type="journal article" date="2014" name="Nat. Commun.">
        <title>Molecular traces of alternative social organization in a termite genome.</title>
        <authorList>
            <person name="Terrapon N."/>
            <person name="Li C."/>
            <person name="Robertson H.M."/>
            <person name="Ji L."/>
            <person name="Meng X."/>
            <person name="Booth W."/>
            <person name="Chen Z."/>
            <person name="Childers C.P."/>
            <person name="Glastad K.M."/>
            <person name="Gokhale K."/>
            <person name="Gowin J."/>
            <person name="Gronenberg W."/>
            <person name="Hermansen R.A."/>
            <person name="Hu H."/>
            <person name="Hunt B.G."/>
            <person name="Huylmans A.K."/>
            <person name="Khalil S.M."/>
            <person name="Mitchell R.D."/>
            <person name="Munoz-Torres M.C."/>
            <person name="Mustard J.A."/>
            <person name="Pan H."/>
            <person name="Reese J.T."/>
            <person name="Scharf M.E."/>
            <person name="Sun F."/>
            <person name="Vogel H."/>
            <person name="Xiao J."/>
            <person name="Yang W."/>
            <person name="Yang Z."/>
            <person name="Yang Z."/>
            <person name="Zhou J."/>
            <person name="Zhu J."/>
            <person name="Brent C.S."/>
            <person name="Elsik C.G."/>
            <person name="Goodisman M.A."/>
            <person name="Liberles D.A."/>
            <person name="Roe R.M."/>
            <person name="Vargo E.L."/>
            <person name="Vilcinskas A."/>
            <person name="Wang J."/>
            <person name="Bornberg-Bauer E."/>
            <person name="Korb J."/>
            <person name="Zhang G."/>
            <person name="Liebig J."/>
        </authorList>
    </citation>
    <scope>NUCLEOTIDE SEQUENCE [LARGE SCALE GENOMIC DNA]</scope>
    <source>
        <tissue evidence="2">Whole organism</tissue>
    </source>
</reference>
<evidence type="ECO:0000313" key="2">
    <source>
        <dbReference type="EMBL" id="KDR23642.1"/>
    </source>
</evidence>
<accession>A0A067RIP8</accession>
<name>A0A067RIP8_ZOONE</name>
<feature type="compositionally biased region" description="Basic and acidic residues" evidence="1">
    <location>
        <begin position="113"/>
        <end position="129"/>
    </location>
</feature>
<feature type="region of interest" description="Disordered" evidence="1">
    <location>
        <begin position="96"/>
        <end position="129"/>
    </location>
</feature>
<evidence type="ECO:0000256" key="1">
    <source>
        <dbReference type="SAM" id="MobiDB-lite"/>
    </source>
</evidence>
<proteinExistence type="predicted"/>
<dbReference type="Proteomes" id="UP000027135">
    <property type="component" value="Unassembled WGS sequence"/>
</dbReference>
<evidence type="ECO:0000313" key="3">
    <source>
        <dbReference type="Proteomes" id="UP000027135"/>
    </source>
</evidence>
<protein>
    <submittedName>
        <fullName evidence="2">Uncharacterized protein</fullName>
    </submittedName>
</protein>
<keyword evidence="3" id="KW-1185">Reference proteome</keyword>
<dbReference type="InParanoid" id="A0A067RIP8"/>
<feature type="region of interest" description="Disordered" evidence="1">
    <location>
        <begin position="1"/>
        <end position="56"/>
    </location>
</feature>
<organism evidence="2 3">
    <name type="scientific">Zootermopsis nevadensis</name>
    <name type="common">Dampwood termite</name>
    <dbReference type="NCBI Taxonomy" id="136037"/>
    <lineage>
        <taxon>Eukaryota</taxon>
        <taxon>Metazoa</taxon>
        <taxon>Ecdysozoa</taxon>
        <taxon>Arthropoda</taxon>
        <taxon>Hexapoda</taxon>
        <taxon>Insecta</taxon>
        <taxon>Pterygota</taxon>
        <taxon>Neoptera</taxon>
        <taxon>Polyneoptera</taxon>
        <taxon>Dictyoptera</taxon>
        <taxon>Blattodea</taxon>
        <taxon>Blattoidea</taxon>
        <taxon>Termitoidae</taxon>
        <taxon>Termopsidae</taxon>
        <taxon>Zootermopsis</taxon>
    </lineage>
</organism>
<sequence>MVCRARGTGESLVENQQGRRHEANTRSHHQLSTPRHGCSVRAEPSCRIPSPSPGPSLLCGPSSCTWQWGMMSPPTNHRLLHLSAVAPTCQQVAGISAHSESGSLRVGKLTSSHLKESDSTSGQRETDFQ</sequence>
<dbReference type="AlphaFoldDB" id="A0A067RIP8"/>